<dbReference type="CDD" id="cd17222">
    <property type="entry name" value="RA_RASSF4"/>
    <property type="match status" value="1"/>
</dbReference>
<dbReference type="PROSITE" id="PS50951">
    <property type="entry name" value="SARAH"/>
    <property type="match status" value="1"/>
</dbReference>
<dbReference type="Gene3D" id="1.20.5.110">
    <property type="match status" value="1"/>
</dbReference>
<dbReference type="CTD" id="494494"/>
<feature type="domain" description="Ras-associating" evidence="2">
    <location>
        <begin position="172"/>
        <end position="260"/>
    </location>
</feature>
<dbReference type="SMART" id="SM00314">
    <property type="entry name" value="RA"/>
    <property type="match status" value="1"/>
</dbReference>
<reference evidence="5 6" key="2">
    <citation type="submission" date="2025-04" db="UniProtKB">
        <authorList>
            <consortium name="RefSeq"/>
        </authorList>
    </citation>
    <scope>IDENTIFICATION</scope>
    <source>
        <tissue evidence="5 6">Blood</tissue>
    </source>
</reference>
<proteinExistence type="predicted"/>
<protein>
    <submittedName>
        <fullName evidence="5 6">Ras association domain-containing protein 4a</fullName>
    </submittedName>
</protein>
<dbReference type="PANTHER" id="PTHR22738">
    <property type="entry name" value="RASSF"/>
    <property type="match status" value="1"/>
</dbReference>
<dbReference type="InterPro" id="IPR029071">
    <property type="entry name" value="Ubiquitin-like_domsf"/>
</dbReference>
<dbReference type="InterPro" id="IPR033622">
    <property type="entry name" value="RASSF4_RA"/>
</dbReference>
<dbReference type="OrthoDB" id="9976881at2759"/>
<keyword evidence="4" id="KW-1185">Reference proteome</keyword>
<gene>
    <name evidence="5 6" type="primary">rassf4a</name>
</gene>
<feature type="domain" description="SARAH" evidence="3">
    <location>
        <begin position="268"/>
        <end position="315"/>
    </location>
</feature>
<dbReference type="Pfam" id="PF00788">
    <property type="entry name" value="RA"/>
    <property type="match status" value="1"/>
</dbReference>
<dbReference type="InterPro" id="IPR033614">
    <property type="entry name" value="RASSF1-6"/>
</dbReference>
<feature type="region of interest" description="Disordered" evidence="1">
    <location>
        <begin position="82"/>
        <end position="101"/>
    </location>
</feature>
<evidence type="ECO:0000313" key="4">
    <source>
        <dbReference type="Proteomes" id="UP000221080"/>
    </source>
</evidence>
<dbReference type="OMA" id="RMCERQT"/>
<feature type="region of interest" description="Disordered" evidence="1">
    <location>
        <begin position="116"/>
        <end position="158"/>
    </location>
</feature>
<dbReference type="STRING" id="7998.ENSIPUP00000000284"/>
<evidence type="ECO:0000256" key="1">
    <source>
        <dbReference type="SAM" id="MobiDB-lite"/>
    </source>
</evidence>
<name>A0A2D0QNT9_ICTPU</name>
<dbReference type="PANTHER" id="PTHR22738:SF4">
    <property type="entry name" value="RAS ASSOCIATION DOMAIN-CONTAINING PROTEIN 4"/>
    <property type="match status" value="1"/>
</dbReference>
<dbReference type="RefSeq" id="XP_017320148.1">
    <property type="nucleotide sequence ID" value="XM_017464659.3"/>
</dbReference>
<sequence length="322" mass="37212">MNPAQIPFVRVNEEKVISKSELLSLLKTYNCYHEGKSFQLRLREEGGELIMEGLLNISWGLRRPIRLQMQDDHERFHFANAGFWKPESPGRDHGNENQQSPIQFSFESNNNEVTVPAKNSFDGLSSEEETPQLPRTRSDASFMNVQRRSKQRSSGDLQRVKRHRFSINGHFYNHKTSIFTPAYGSVTNVRVSSSMTTQQVLSLLLNKFRVENKADEFALYIVHESGERTKIKDTEYPLVLRVLHGPCEKIAKLFIMEKDLGEEVTYDVAQYIKFEMPVLDSFVTKLREEEEREISKLTEKYGVLKSVIQQQLKDISESADCV</sequence>
<dbReference type="GO" id="GO:0007165">
    <property type="term" value="P:signal transduction"/>
    <property type="evidence" value="ECO:0007669"/>
    <property type="project" value="InterPro"/>
</dbReference>
<dbReference type="RefSeq" id="XP_017320149.1">
    <property type="nucleotide sequence ID" value="XM_017464660.3"/>
</dbReference>
<dbReference type="SUPFAM" id="SSF54236">
    <property type="entry name" value="Ubiquitin-like"/>
    <property type="match status" value="1"/>
</dbReference>
<organism evidence="4 5">
    <name type="scientific">Ictalurus punctatus</name>
    <name type="common">Channel catfish</name>
    <name type="synonym">Silurus punctatus</name>
    <dbReference type="NCBI Taxonomy" id="7998"/>
    <lineage>
        <taxon>Eukaryota</taxon>
        <taxon>Metazoa</taxon>
        <taxon>Chordata</taxon>
        <taxon>Craniata</taxon>
        <taxon>Vertebrata</taxon>
        <taxon>Euteleostomi</taxon>
        <taxon>Actinopterygii</taxon>
        <taxon>Neopterygii</taxon>
        <taxon>Teleostei</taxon>
        <taxon>Ostariophysi</taxon>
        <taxon>Siluriformes</taxon>
        <taxon>Ictaluridae</taxon>
        <taxon>Ictalurus</taxon>
    </lineage>
</organism>
<dbReference type="CDD" id="cd21894">
    <property type="entry name" value="SARAH_RASSF4"/>
    <property type="match status" value="1"/>
</dbReference>
<evidence type="ECO:0000313" key="5">
    <source>
        <dbReference type="RefSeq" id="XP_017320148.1"/>
    </source>
</evidence>
<dbReference type="InterPro" id="IPR000159">
    <property type="entry name" value="RA_dom"/>
</dbReference>
<dbReference type="PROSITE" id="PS50200">
    <property type="entry name" value="RA"/>
    <property type="match status" value="1"/>
</dbReference>
<dbReference type="Proteomes" id="UP000221080">
    <property type="component" value="Chromosome 3"/>
</dbReference>
<dbReference type="AlphaFoldDB" id="A0A2D0QNT9"/>
<dbReference type="GeneID" id="108263635"/>
<dbReference type="Gene3D" id="3.10.20.90">
    <property type="entry name" value="Phosphatidylinositol 3-kinase Catalytic Subunit, Chain A, domain 1"/>
    <property type="match status" value="1"/>
</dbReference>
<accession>A0A2D0QNT9</accession>
<dbReference type="InterPro" id="IPR011524">
    <property type="entry name" value="SARAH_dom"/>
</dbReference>
<evidence type="ECO:0000259" key="2">
    <source>
        <dbReference type="PROSITE" id="PS50200"/>
    </source>
</evidence>
<feature type="compositionally biased region" description="Polar residues" evidence="1">
    <location>
        <begin position="133"/>
        <end position="156"/>
    </location>
</feature>
<evidence type="ECO:0000313" key="6">
    <source>
        <dbReference type="RefSeq" id="XP_017320149.1"/>
    </source>
</evidence>
<dbReference type="KEGG" id="ipu:108263635"/>
<reference evidence="4" key="1">
    <citation type="journal article" date="2016" name="Nat. Commun.">
        <title>The channel catfish genome sequence provides insights into the evolution of scale formation in teleosts.</title>
        <authorList>
            <person name="Liu Z."/>
            <person name="Liu S."/>
            <person name="Yao J."/>
            <person name="Bao L."/>
            <person name="Zhang J."/>
            <person name="Li Y."/>
            <person name="Jiang C."/>
            <person name="Sun L."/>
            <person name="Wang R."/>
            <person name="Zhang Y."/>
            <person name="Zhou T."/>
            <person name="Zeng Q."/>
            <person name="Fu Q."/>
            <person name="Gao S."/>
            <person name="Li N."/>
            <person name="Koren S."/>
            <person name="Jiang Y."/>
            <person name="Zimin A."/>
            <person name="Xu P."/>
            <person name="Phillippy A.M."/>
            <person name="Geng X."/>
            <person name="Song L."/>
            <person name="Sun F."/>
            <person name="Li C."/>
            <person name="Wang X."/>
            <person name="Chen A."/>
            <person name="Jin Y."/>
            <person name="Yuan Z."/>
            <person name="Yang Y."/>
            <person name="Tan S."/>
            <person name="Peatman E."/>
            <person name="Lu J."/>
            <person name="Qin Z."/>
            <person name="Dunham R."/>
            <person name="Li Z."/>
            <person name="Sonstegard T."/>
            <person name="Feng J."/>
            <person name="Danzmann R.G."/>
            <person name="Schroeder S."/>
            <person name="Scheffler B."/>
            <person name="Duke M.V."/>
            <person name="Ballard L."/>
            <person name="Kucuktas H."/>
            <person name="Kaltenboeck L."/>
            <person name="Liu H."/>
            <person name="Armbruster J."/>
            <person name="Xie Y."/>
            <person name="Kirby M.L."/>
            <person name="Tian Y."/>
            <person name="Flanagan M.E."/>
            <person name="Mu W."/>
            <person name="Waldbieser G.C."/>
        </authorList>
    </citation>
    <scope>NUCLEOTIDE SEQUENCE [LARGE SCALE GENOMIC DNA]</scope>
    <source>
        <strain evidence="4">SDA103</strain>
    </source>
</reference>
<dbReference type="Pfam" id="PF16517">
    <property type="entry name" value="Nore1-SARAH"/>
    <property type="match status" value="1"/>
</dbReference>
<evidence type="ECO:0000259" key="3">
    <source>
        <dbReference type="PROSITE" id="PS50951"/>
    </source>
</evidence>